<gene>
    <name evidence="2" type="ORF">MKQ68_10425</name>
</gene>
<keyword evidence="3" id="KW-1185">Reference proteome</keyword>
<evidence type="ECO:0000256" key="1">
    <source>
        <dbReference type="SAM" id="SignalP"/>
    </source>
</evidence>
<organism evidence="2 3">
    <name type="scientific">Chitinophaga horti</name>
    <dbReference type="NCBI Taxonomy" id="2920382"/>
    <lineage>
        <taxon>Bacteria</taxon>
        <taxon>Pseudomonadati</taxon>
        <taxon>Bacteroidota</taxon>
        <taxon>Chitinophagia</taxon>
        <taxon>Chitinophagales</taxon>
        <taxon>Chitinophagaceae</taxon>
        <taxon>Chitinophaga</taxon>
    </lineage>
</organism>
<reference evidence="2" key="1">
    <citation type="submission" date="2022-10" db="EMBL/GenBank/DDBJ databases">
        <title>Chitinophaga sp. nov., isolated from soil.</title>
        <authorList>
            <person name="Jeon C.O."/>
        </authorList>
    </citation>
    <scope>NUCLEOTIDE SEQUENCE</scope>
    <source>
        <strain evidence="2">R8</strain>
    </source>
</reference>
<dbReference type="Proteomes" id="UP001162741">
    <property type="component" value="Chromosome"/>
</dbReference>
<feature type="chain" id="PRO_5045425979" description="Peptidase S74 domain-containing protein" evidence="1">
    <location>
        <begin position="19"/>
        <end position="319"/>
    </location>
</feature>
<accession>A0ABY6J7P7</accession>
<dbReference type="RefSeq" id="WP_264283239.1">
    <property type="nucleotide sequence ID" value="NZ_CP107006.1"/>
</dbReference>
<evidence type="ECO:0000313" key="3">
    <source>
        <dbReference type="Proteomes" id="UP001162741"/>
    </source>
</evidence>
<evidence type="ECO:0008006" key="4">
    <source>
        <dbReference type="Google" id="ProtNLM"/>
    </source>
</evidence>
<keyword evidence="1" id="KW-0732">Signal</keyword>
<feature type="signal peptide" evidence="1">
    <location>
        <begin position="1"/>
        <end position="18"/>
    </location>
</feature>
<name>A0ABY6J7P7_9BACT</name>
<sequence length="319" mass="34894">MFYSMRLFVLVICLFACARTMGQATGSFHVNGNANTFYPVSFLDAAWSMNIPSEMILGRSSTHQDASWHGSVIASFSFHVTSGGNGSQFINVTQAHNSGSTGIPLIAGWQDVTADNASQRIVVWLRGNTTYQYRANVYIDPVVYDGIQNALPFVAGSFSLNTKASVDPHINQNGLYSQYTAFYTGPGLNYLGGNLGIGTISLNGHRLAVEGSIGARKIKVDQATWADYVFAAGYKLRSIPEVEAFIKTHQHLPDIPSGNEVQEDGLDVGEMDKMLLQKVEELTLYLIDQHKKIESLTLKLNEQAAVVDSLNAAMRCIKK</sequence>
<proteinExistence type="predicted"/>
<evidence type="ECO:0000313" key="2">
    <source>
        <dbReference type="EMBL" id="UYQ95515.1"/>
    </source>
</evidence>
<dbReference type="EMBL" id="CP107006">
    <property type="protein sequence ID" value="UYQ95515.1"/>
    <property type="molecule type" value="Genomic_DNA"/>
</dbReference>
<protein>
    <recommendedName>
        <fullName evidence="4">Peptidase S74 domain-containing protein</fullName>
    </recommendedName>
</protein>